<dbReference type="InParanoid" id="A0A1W4WFJ4"/>
<feature type="domain" description="THUMP" evidence="3">
    <location>
        <begin position="126"/>
        <end position="232"/>
    </location>
</feature>
<dbReference type="Pfam" id="PF02926">
    <property type="entry name" value="THUMP"/>
    <property type="match status" value="1"/>
</dbReference>
<gene>
    <name evidence="5" type="primary">LOC108732769</name>
</gene>
<organism evidence="4 5">
    <name type="scientific">Agrilus planipennis</name>
    <name type="common">Emerald ash borer</name>
    <name type="synonym">Agrilus marcopoli</name>
    <dbReference type="NCBI Taxonomy" id="224129"/>
    <lineage>
        <taxon>Eukaryota</taxon>
        <taxon>Metazoa</taxon>
        <taxon>Ecdysozoa</taxon>
        <taxon>Arthropoda</taxon>
        <taxon>Hexapoda</taxon>
        <taxon>Insecta</taxon>
        <taxon>Pterygota</taxon>
        <taxon>Neoptera</taxon>
        <taxon>Endopterygota</taxon>
        <taxon>Coleoptera</taxon>
        <taxon>Polyphaga</taxon>
        <taxon>Elateriformia</taxon>
        <taxon>Buprestoidea</taxon>
        <taxon>Buprestidae</taxon>
        <taxon>Agrilinae</taxon>
        <taxon>Agrilus</taxon>
    </lineage>
</organism>
<proteinExistence type="inferred from homology"/>
<keyword evidence="4" id="KW-1185">Reference proteome</keyword>
<dbReference type="GO" id="GO:0006400">
    <property type="term" value="P:tRNA modification"/>
    <property type="evidence" value="ECO:0007669"/>
    <property type="project" value="InterPro"/>
</dbReference>
<protein>
    <submittedName>
        <fullName evidence="5">THUMP domain-containing protein 1 homolog</fullName>
    </submittedName>
</protein>
<comment type="similarity">
    <text evidence="1">Belongs to the THUMPD1 family.</text>
</comment>
<dbReference type="Proteomes" id="UP000192223">
    <property type="component" value="Unplaced"/>
</dbReference>
<dbReference type="SMART" id="SM00981">
    <property type="entry name" value="THUMP"/>
    <property type="match status" value="1"/>
</dbReference>
<dbReference type="CDD" id="cd11717">
    <property type="entry name" value="THUMP_THUMPD1_like"/>
    <property type="match status" value="1"/>
</dbReference>
<dbReference type="InterPro" id="IPR040183">
    <property type="entry name" value="THUMPD1-like"/>
</dbReference>
<name>A0A1W4WFJ4_AGRPL</name>
<dbReference type="FunCoup" id="A0A1W4WFJ4">
    <property type="interactions" value="2285"/>
</dbReference>
<keyword evidence="2" id="KW-0694">RNA-binding</keyword>
<dbReference type="InterPro" id="IPR004114">
    <property type="entry name" value="THUMP_dom"/>
</dbReference>
<evidence type="ECO:0000256" key="2">
    <source>
        <dbReference type="PROSITE-ProRule" id="PRU00529"/>
    </source>
</evidence>
<dbReference type="KEGG" id="apln:108732769"/>
<evidence type="ECO:0000313" key="5">
    <source>
        <dbReference type="RefSeq" id="XP_018319232.1"/>
    </source>
</evidence>
<reference evidence="5" key="1">
    <citation type="submission" date="2025-08" db="UniProtKB">
        <authorList>
            <consortium name="RefSeq"/>
        </authorList>
    </citation>
    <scope>IDENTIFICATION</scope>
    <source>
        <tissue evidence="5">Entire body</tissue>
    </source>
</reference>
<dbReference type="OrthoDB" id="367221at2759"/>
<evidence type="ECO:0000256" key="1">
    <source>
        <dbReference type="ARBA" id="ARBA00060731"/>
    </source>
</evidence>
<sequence length="288" mass="33087">MSENGSQQPRDNKRKHKYYGVPAKRNKGVEVGLKGFLCSCNFKENECVKESYNILNHYVDTFFVDKNESQESENTAETEDVLAAELAYLRERHKRFQVLDSGAKNFLFIKTTLENPVEIVQKIVEDIISTKQQISRYLLRLIPVEAVSKAYVEDIVKSLTPLLQNHFKDSDKSFSVIYNHRNNDGLSRDALIKEIASSINLLNPNCKVDLNNPELSVLVEVIRGYAFLAIIPNFIKYKKFNLISLSQEECENKKCSSKPERNDPKVTKDDFNIKGVNKEEIEVTKEDK</sequence>
<dbReference type="Gene3D" id="3.30.2300.10">
    <property type="entry name" value="THUMP superfamily"/>
    <property type="match status" value="1"/>
</dbReference>
<dbReference type="GeneID" id="108732769"/>
<evidence type="ECO:0000313" key="4">
    <source>
        <dbReference type="Proteomes" id="UP000192223"/>
    </source>
</evidence>
<dbReference type="AlphaFoldDB" id="A0A1W4WFJ4"/>
<dbReference type="GO" id="GO:0003723">
    <property type="term" value="F:RNA binding"/>
    <property type="evidence" value="ECO:0007669"/>
    <property type="project" value="UniProtKB-UniRule"/>
</dbReference>
<dbReference type="PROSITE" id="PS51165">
    <property type="entry name" value="THUMP"/>
    <property type="match status" value="1"/>
</dbReference>
<evidence type="ECO:0000259" key="3">
    <source>
        <dbReference type="PROSITE" id="PS51165"/>
    </source>
</evidence>
<dbReference type="PANTHER" id="PTHR13452:SF10">
    <property type="entry name" value="THUMP DOMAIN-CONTAINING PROTEIN 1"/>
    <property type="match status" value="1"/>
</dbReference>
<dbReference type="SUPFAM" id="SSF143437">
    <property type="entry name" value="THUMP domain-like"/>
    <property type="match status" value="1"/>
</dbReference>
<accession>A0A1W4WFJ4</accession>
<dbReference type="RefSeq" id="XP_018319232.1">
    <property type="nucleotide sequence ID" value="XM_018463730.2"/>
</dbReference>
<dbReference type="STRING" id="224129.A0A1W4WFJ4"/>
<dbReference type="PANTHER" id="PTHR13452">
    <property type="entry name" value="THUMP DOMAIN CONTAINING PROTEIN 1-RELATED"/>
    <property type="match status" value="1"/>
</dbReference>
<dbReference type="FunFam" id="3.30.2300.10:FF:000001">
    <property type="entry name" value="THUMP domain-containing protein 1"/>
    <property type="match status" value="1"/>
</dbReference>